<gene>
    <name evidence="1" type="ORF">PGLA1383_LOCUS55364</name>
</gene>
<organism evidence="1 2">
    <name type="scientific">Polarella glacialis</name>
    <name type="common">Dinoflagellate</name>
    <dbReference type="NCBI Taxonomy" id="89957"/>
    <lineage>
        <taxon>Eukaryota</taxon>
        <taxon>Sar</taxon>
        <taxon>Alveolata</taxon>
        <taxon>Dinophyceae</taxon>
        <taxon>Suessiales</taxon>
        <taxon>Suessiaceae</taxon>
        <taxon>Polarella</taxon>
    </lineage>
</organism>
<sequence>RCSASRSMPVAVTAVLALQHGEGLALFVSAFFSLREVCVVVRGEPPSALSMDGSVRPRFGDCLPSNALLGGQFRLDKTELEETGRAVFVPARMRRGLSVASGLALCSHLVGSWSLRRCLGQSDTPWWLLGTLGAVLGRKAGDAFELLRGAVGGAKSAAAVAQQPRRGAFSREVPRLLCRSGELWWMWCCLRQLQACESGAEWLAACSAA</sequence>
<proteinExistence type="predicted"/>
<feature type="non-terminal residue" evidence="1">
    <location>
        <position position="209"/>
    </location>
</feature>
<evidence type="ECO:0000313" key="2">
    <source>
        <dbReference type="Proteomes" id="UP000654075"/>
    </source>
</evidence>
<accession>A0A813HQC9</accession>
<comment type="caution">
    <text evidence="1">The sequence shown here is derived from an EMBL/GenBank/DDBJ whole genome shotgun (WGS) entry which is preliminary data.</text>
</comment>
<name>A0A813HQC9_POLGL</name>
<dbReference type="OrthoDB" id="4199794at2759"/>
<dbReference type="EMBL" id="CAJNNV010032619">
    <property type="protein sequence ID" value="CAE8640519.1"/>
    <property type="molecule type" value="Genomic_DNA"/>
</dbReference>
<reference evidence="1" key="1">
    <citation type="submission" date="2021-02" db="EMBL/GenBank/DDBJ databases">
        <authorList>
            <person name="Dougan E. K."/>
            <person name="Rhodes N."/>
            <person name="Thang M."/>
            <person name="Chan C."/>
        </authorList>
    </citation>
    <scope>NUCLEOTIDE SEQUENCE</scope>
</reference>
<dbReference type="AlphaFoldDB" id="A0A813HQC9"/>
<evidence type="ECO:0000313" key="1">
    <source>
        <dbReference type="EMBL" id="CAE8640519.1"/>
    </source>
</evidence>
<dbReference type="Proteomes" id="UP000654075">
    <property type="component" value="Unassembled WGS sequence"/>
</dbReference>
<keyword evidence="2" id="KW-1185">Reference proteome</keyword>
<protein>
    <submittedName>
        <fullName evidence="1">Uncharacterized protein</fullName>
    </submittedName>
</protein>